<dbReference type="SUPFAM" id="SSF49785">
    <property type="entry name" value="Galactose-binding domain-like"/>
    <property type="match status" value="1"/>
</dbReference>
<gene>
    <name evidence="3" type="ORF">MICPUCDRAFT_29754</name>
</gene>
<dbReference type="EMBL" id="GG663748">
    <property type="protein sequence ID" value="EEH52646.1"/>
    <property type="molecule type" value="Genomic_DNA"/>
</dbReference>
<feature type="non-terminal residue" evidence="3">
    <location>
        <position position="169"/>
    </location>
</feature>
<feature type="domain" description="PITH" evidence="2">
    <location>
        <begin position="1"/>
        <end position="169"/>
    </location>
</feature>
<dbReference type="Gene3D" id="2.60.120.470">
    <property type="entry name" value="PITH domain"/>
    <property type="match status" value="1"/>
</dbReference>
<keyword evidence="4" id="KW-1185">Reference proteome</keyword>
<reference evidence="3 4" key="1">
    <citation type="journal article" date="2009" name="Science">
        <title>Green evolution and dynamic adaptations revealed by genomes of the marine picoeukaryotes Micromonas.</title>
        <authorList>
            <person name="Worden A.Z."/>
            <person name="Lee J.H."/>
            <person name="Mock T."/>
            <person name="Rouze P."/>
            <person name="Simmons M.P."/>
            <person name="Aerts A.L."/>
            <person name="Allen A.E."/>
            <person name="Cuvelier M.L."/>
            <person name="Derelle E."/>
            <person name="Everett M.V."/>
            <person name="Foulon E."/>
            <person name="Grimwood J."/>
            <person name="Gundlach H."/>
            <person name="Henrissat B."/>
            <person name="Napoli C."/>
            <person name="McDonald S.M."/>
            <person name="Parker M.S."/>
            <person name="Rombauts S."/>
            <person name="Salamov A."/>
            <person name="Von Dassow P."/>
            <person name="Badger J.H."/>
            <person name="Coutinho P.M."/>
            <person name="Demir E."/>
            <person name="Dubchak I."/>
            <person name="Gentemann C."/>
            <person name="Eikrem W."/>
            <person name="Gready J.E."/>
            <person name="John U."/>
            <person name="Lanier W."/>
            <person name="Lindquist E.A."/>
            <person name="Lucas S."/>
            <person name="Mayer K.F."/>
            <person name="Moreau H."/>
            <person name="Not F."/>
            <person name="Otillar R."/>
            <person name="Panaud O."/>
            <person name="Pangilinan J."/>
            <person name="Paulsen I."/>
            <person name="Piegu B."/>
            <person name="Poliakov A."/>
            <person name="Robbens S."/>
            <person name="Schmutz J."/>
            <person name="Toulza E."/>
            <person name="Wyss T."/>
            <person name="Zelensky A."/>
            <person name="Zhou K."/>
            <person name="Armbrust E.V."/>
            <person name="Bhattacharya D."/>
            <person name="Goodenough U.W."/>
            <person name="Van de Peer Y."/>
            <person name="Grigoriev I.V."/>
        </authorList>
    </citation>
    <scope>NUCLEOTIDE SEQUENCE [LARGE SCALE GENOMIC DNA]</scope>
    <source>
        <strain evidence="3 4">CCMP1545</strain>
    </source>
</reference>
<dbReference type="InterPro" id="IPR045099">
    <property type="entry name" value="PITH1-like"/>
</dbReference>
<dbReference type="GeneID" id="9688757"/>
<dbReference type="PROSITE" id="PS51532">
    <property type="entry name" value="PITH"/>
    <property type="match status" value="1"/>
</dbReference>
<dbReference type="InterPro" id="IPR010400">
    <property type="entry name" value="PITH_dom"/>
</dbReference>
<dbReference type="InterPro" id="IPR037047">
    <property type="entry name" value="PITH_dom_sf"/>
</dbReference>
<dbReference type="OMA" id="PLAGTNM"/>
<accession>C1N6C9</accession>
<evidence type="ECO:0000259" key="2">
    <source>
        <dbReference type="PROSITE" id="PS51532"/>
    </source>
</evidence>
<name>C1N6C9_MICPC</name>
<protein>
    <submittedName>
        <fullName evidence="3">Predicted protein</fullName>
    </submittedName>
</protein>
<dbReference type="KEGG" id="mpp:MICPUCDRAFT_29754"/>
<dbReference type="PANTHER" id="PTHR12175:SF5">
    <property type="entry name" value="OS03G0795500 PROTEIN"/>
    <property type="match status" value="1"/>
</dbReference>
<dbReference type="Pfam" id="PF06201">
    <property type="entry name" value="PITH"/>
    <property type="match status" value="1"/>
</dbReference>
<evidence type="ECO:0000313" key="3">
    <source>
        <dbReference type="EMBL" id="EEH52646.1"/>
    </source>
</evidence>
<dbReference type="PANTHER" id="PTHR12175">
    <property type="entry name" value="AD039 HT014 THIOREDOXIN FAMILY TRP26"/>
    <property type="match status" value="1"/>
</dbReference>
<proteinExistence type="inferred from homology"/>
<dbReference type="STRING" id="564608.C1N6C9"/>
<dbReference type="Proteomes" id="UP000001876">
    <property type="component" value="Unassembled WGS sequence"/>
</dbReference>
<dbReference type="AlphaFoldDB" id="C1N6C9"/>
<dbReference type="OrthoDB" id="2635at2759"/>
<organism evidence="4">
    <name type="scientific">Micromonas pusilla (strain CCMP1545)</name>
    <name type="common">Picoplanktonic green alga</name>
    <dbReference type="NCBI Taxonomy" id="564608"/>
    <lineage>
        <taxon>Eukaryota</taxon>
        <taxon>Viridiplantae</taxon>
        <taxon>Chlorophyta</taxon>
        <taxon>Mamiellophyceae</taxon>
        <taxon>Mamiellales</taxon>
        <taxon>Mamiellaceae</taxon>
        <taxon>Micromonas</taxon>
    </lineage>
</organism>
<evidence type="ECO:0000256" key="1">
    <source>
        <dbReference type="ARBA" id="ARBA00025788"/>
    </source>
</evidence>
<sequence>MREEVDLIEEIDVNSVECLNSATGKDWGNCVKQGYREDARLLLTSDDDEQIIMSLPFKQLVNLTSLVVVGPDDDTRPKTVKLFVNKPNLSFDNCGKKPVATIALTDAQSRGGERVELEYTDFQNVRRVHVYAVLGVFVEDNVGGGDVTNVTKIVLQGHPVQTTNMSDLK</sequence>
<dbReference type="eggNOG" id="KOG0908">
    <property type="taxonomic scope" value="Eukaryota"/>
</dbReference>
<dbReference type="InterPro" id="IPR008979">
    <property type="entry name" value="Galactose-bd-like_sf"/>
</dbReference>
<comment type="similarity">
    <text evidence="1">Belongs to the PITHD1 family.</text>
</comment>
<dbReference type="GO" id="GO:0005737">
    <property type="term" value="C:cytoplasm"/>
    <property type="evidence" value="ECO:0007669"/>
    <property type="project" value="UniProtKB-ARBA"/>
</dbReference>
<dbReference type="RefSeq" id="XP_003063510.1">
    <property type="nucleotide sequence ID" value="XM_003063464.1"/>
</dbReference>
<evidence type="ECO:0000313" key="4">
    <source>
        <dbReference type="Proteomes" id="UP000001876"/>
    </source>
</evidence>